<evidence type="ECO:0000256" key="7">
    <source>
        <dbReference type="ARBA" id="ARBA00023204"/>
    </source>
</evidence>
<evidence type="ECO:0000256" key="3">
    <source>
        <dbReference type="ARBA" id="ARBA00022722"/>
    </source>
</evidence>
<dbReference type="PANTHER" id="PTHR12415:SF0">
    <property type="entry name" value="TYROSYL-DNA PHOSPHODIESTERASE 1"/>
    <property type="match status" value="1"/>
</dbReference>
<evidence type="ECO:0008006" key="12">
    <source>
        <dbReference type="Google" id="ProtNLM"/>
    </source>
</evidence>
<keyword evidence="5" id="KW-0378">Hydrolase</keyword>
<name>A0ABP0DKE8_9PEZI</name>
<dbReference type="SUPFAM" id="SSF56024">
    <property type="entry name" value="Phospholipase D/nuclease"/>
    <property type="match status" value="2"/>
</dbReference>
<evidence type="ECO:0000313" key="10">
    <source>
        <dbReference type="EMBL" id="CAK7268138.1"/>
    </source>
</evidence>
<feature type="region of interest" description="Disordered" evidence="9">
    <location>
        <begin position="222"/>
        <end position="243"/>
    </location>
</feature>
<gene>
    <name evidence="10" type="ORF">SEPCBS119000_002910</name>
</gene>
<organism evidence="10 11">
    <name type="scientific">Sporothrix epigloea</name>
    <dbReference type="NCBI Taxonomy" id="1892477"/>
    <lineage>
        <taxon>Eukaryota</taxon>
        <taxon>Fungi</taxon>
        <taxon>Dikarya</taxon>
        <taxon>Ascomycota</taxon>
        <taxon>Pezizomycotina</taxon>
        <taxon>Sordariomycetes</taxon>
        <taxon>Sordariomycetidae</taxon>
        <taxon>Ophiostomatales</taxon>
        <taxon>Ophiostomataceae</taxon>
        <taxon>Sporothrix</taxon>
    </lineage>
</organism>
<keyword evidence="6" id="KW-0269">Exonuclease</keyword>
<evidence type="ECO:0000256" key="1">
    <source>
        <dbReference type="ARBA" id="ARBA00004123"/>
    </source>
</evidence>
<accession>A0ABP0DKE8</accession>
<protein>
    <recommendedName>
        <fullName evidence="12">Tyrosyl-DNA phosphodiesterase</fullName>
    </recommendedName>
</protein>
<comment type="similarity">
    <text evidence="2">Belongs to the tyrosyl-DNA phosphodiesterase family.</text>
</comment>
<keyword evidence="4" id="KW-0227">DNA damage</keyword>
<evidence type="ECO:0000256" key="8">
    <source>
        <dbReference type="ARBA" id="ARBA00023242"/>
    </source>
</evidence>
<evidence type="ECO:0000256" key="2">
    <source>
        <dbReference type="ARBA" id="ARBA00010205"/>
    </source>
</evidence>
<dbReference type="Gene3D" id="3.30.870.10">
    <property type="entry name" value="Endonuclease Chain A"/>
    <property type="match status" value="2"/>
</dbReference>
<dbReference type="Pfam" id="PF06087">
    <property type="entry name" value="Tyr-DNA_phospho"/>
    <property type="match status" value="1"/>
</dbReference>
<keyword evidence="8" id="KW-0539">Nucleus</keyword>
<dbReference type="InterPro" id="IPR010347">
    <property type="entry name" value="Tdp1"/>
</dbReference>
<dbReference type="Proteomes" id="UP001642502">
    <property type="component" value="Unassembled WGS sequence"/>
</dbReference>
<dbReference type="EMBL" id="CAWUON010000034">
    <property type="protein sequence ID" value="CAK7268138.1"/>
    <property type="molecule type" value="Genomic_DNA"/>
</dbReference>
<keyword evidence="3" id="KW-0540">Nuclease</keyword>
<proteinExistence type="inferred from homology"/>
<evidence type="ECO:0000256" key="6">
    <source>
        <dbReference type="ARBA" id="ARBA00022839"/>
    </source>
</evidence>
<dbReference type="PANTHER" id="PTHR12415">
    <property type="entry name" value="TYROSYL-DNA PHOSPHODIESTERASE 1"/>
    <property type="match status" value="1"/>
</dbReference>
<evidence type="ECO:0000256" key="9">
    <source>
        <dbReference type="SAM" id="MobiDB-lite"/>
    </source>
</evidence>
<dbReference type="CDD" id="cd09123">
    <property type="entry name" value="PLDc_Tdp1_2"/>
    <property type="match status" value="1"/>
</dbReference>
<reference evidence="10 11" key="1">
    <citation type="submission" date="2024-01" db="EMBL/GenBank/DDBJ databases">
        <authorList>
            <person name="Allen C."/>
            <person name="Tagirdzhanova G."/>
        </authorList>
    </citation>
    <scope>NUCLEOTIDE SEQUENCE [LARGE SCALE GENOMIC DNA]</scope>
    <source>
        <strain evidence="10 11">CBS 119000</strain>
    </source>
</reference>
<sequence length="543" mass="60485">MRSPFQLTAIRDLPPSANVDALTIHDVFGDPRVVECWEFNFLHDLDFLMSAFHVDARQRGIAVHVVHGFWKREDPRRINLEAAARQYAKGSSQGTDNSSITLHTAYMPEIFGTHHAKMAVLFRNDATAQVVIHTANLIPHDWRNMTQAVWRSLLLPLILDRENEAERSLAEDGANRIGWQFKHDFLSYLRSYNHQRSVCQPLVDKVQQYDFSAVRGVLIGSVPGRHHVPSPNEKPKSDNGQRYNTTHWGWLAMQRALQNVPLRSGTKKASQTGSTQAEIVIQVSSIATLGSTDSWLQNTMFSALTGDTFSSLSEATEAAAKQKASSFGPLQLQRQQLPRPQFRIMFPTADEIRRSLDGYTSGSSIHARIQSPQQQKQLAYMLPLLCHWANDAEDGAALPAVSSSSVGDAKRRRAAPHVKTYVRYSNSDDTCYIDWALLTSANLSKQAWGEARSAGGEMRIASYELGVLVWPELLTGVKGATMQPVFGRDDLQDPGIATSVVNVPLRIPYSLPVQRYGPGEIPWVSSLPHSEPDWRGMIAPAES</sequence>
<evidence type="ECO:0000256" key="4">
    <source>
        <dbReference type="ARBA" id="ARBA00022763"/>
    </source>
</evidence>
<comment type="subcellular location">
    <subcellularLocation>
        <location evidence="1">Nucleus</location>
    </subcellularLocation>
</comment>
<comment type="caution">
    <text evidence="10">The sequence shown here is derived from an EMBL/GenBank/DDBJ whole genome shotgun (WGS) entry which is preliminary data.</text>
</comment>
<evidence type="ECO:0000313" key="11">
    <source>
        <dbReference type="Proteomes" id="UP001642502"/>
    </source>
</evidence>
<keyword evidence="7" id="KW-0234">DNA repair</keyword>
<keyword evidence="11" id="KW-1185">Reference proteome</keyword>
<evidence type="ECO:0000256" key="5">
    <source>
        <dbReference type="ARBA" id="ARBA00022801"/>
    </source>
</evidence>